<gene>
    <name evidence="1" type="ORF">GU926_01840</name>
</gene>
<dbReference type="InterPro" id="IPR047114">
    <property type="entry name" value="YciF"/>
</dbReference>
<sequence>MKLTSLSDLFIHQLKDLYNAEQQLLKAMPDMLEKATNKNLKTAINSHMLETENQIQRLQKCFQTLGVDGNGEKCKAMEGLLKEAKEFMEHDADPEVMDAGLIASAQRVEHYEIAGYGTACTYAKFLGHTEVLNLLQETLSEEKKTDEKLTFIAETAVNRKAENH</sequence>
<dbReference type="InterPro" id="IPR010287">
    <property type="entry name" value="DUF892_YciF-like"/>
</dbReference>
<dbReference type="Gene3D" id="1.20.1260.10">
    <property type="match status" value="1"/>
</dbReference>
<evidence type="ECO:0000313" key="2">
    <source>
        <dbReference type="Proteomes" id="UP000464214"/>
    </source>
</evidence>
<dbReference type="RefSeq" id="WP_160688488.1">
    <property type="nucleotide sequence ID" value="NZ_CP047897.1"/>
</dbReference>
<proteinExistence type="predicted"/>
<evidence type="ECO:0000313" key="1">
    <source>
        <dbReference type="EMBL" id="QHL86252.1"/>
    </source>
</evidence>
<protein>
    <submittedName>
        <fullName evidence="1">DUF892 family protein</fullName>
    </submittedName>
</protein>
<name>A0A6P1P026_9BACT</name>
<dbReference type="AlphaFoldDB" id="A0A6P1P026"/>
<dbReference type="PANTHER" id="PTHR30565">
    <property type="entry name" value="PROTEIN YCIF"/>
    <property type="match status" value="1"/>
</dbReference>
<dbReference type="InterPro" id="IPR012347">
    <property type="entry name" value="Ferritin-like"/>
</dbReference>
<keyword evidence="2" id="KW-1185">Reference proteome</keyword>
<dbReference type="CDD" id="cd07909">
    <property type="entry name" value="YciF"/>
    <property type="match status" value="1"/>
</dbReference>
<dbReference type="SUPFAM" id="SSF47240">
    <property type="entry name" value="Ferritin-like"/>
    <property type="match status" value="1"/>
</dbReference>
<dbReference type="PANTHER" id="PTHR30565:SF9">
    <property type="entry name" value="PROTEIN YCIF"/>
    <property type="match status" value="1"/>
</dbReference>
<dbReference type="Pfam" id="PF05974">
    <property type="entry name" value="DUF892"/>
    <property type="match status" value="1"/>
</dbReference>
<organism evidence="1 2">
    <name type="scientific">Nibribacter ruber</name>
    <dbReference type="NCBI Taxonomy" id="2698458"/>
    <lineage>
        <taxon>Bacteria</taxon>
        <taxon>Pseudomonadati</taxon>
        <taxon>Bacteroidota</taxon>
        <taxon>Cytophagia</taxon>
        <taxon>Cytophagales</taxon>
        <taxon>Hymenobacteraceae</taxon>
        <taxon>Nibribacter</taxon>
    </lineage>
</organism>
<dbReference type="KEGG" id="nib:GU926_01840"/>
<dbReference type="Proteomes" id="UP000464214">
    <property type="component" value="Chromosome"/>
</dbReference>
<accession>A0A6P1P026</accession>
<reference evidence="1 2" key="1">
    <citation type="submission" date="2020-01" db="EMBL/GenBank/DDBJ databases">
        <authorList>
            <person name="Kim M."/>
        </authorList>
    </citation>
    <scope>NUCLEOTIDE SEQUENCE [LARGE SCALE GENOMIC DNA]</scope>
    <source>
        <strain evidence="1 2">BT10</strain>
    </source>
</reference>
<dbReference type="InterPro" id="IPR009078">
    <property type="entry name" value="Ferritin-like_SF"/>
</dbReference>
<dbReference type="EMBL" id="CP047897">
    <property type="protein sequence ID" value="QHL86252.1"/>
    <property type="molecule type" value="Genomic_DNA"/>
</dbReference>